<reference evidence="2" key="1">
    <citation type="journal article" date="2003" name="Genome Biol.">
        <title>An integrated gene annotation and transcriptional profiling approach towards the full gene content of the Drosophila genome.</title>
        <authorList>
            <person name="Hild M."/>
            <person name="Beckmann B."/>
            <person name="Haas S.A."/>
            <person name="Koch B."/>
            <person name="Solovyev V."/>
            <person name="Busold C."/>
            <person name="Fellenberg K."/>
            <person name="Boutros M."/>
            <person name="Vingron M."/>
            <person name="Sauer F."/>
            <person name="Hoheisel J.D."/>
            <person name="Paro R."/>
        </authorList>
    </citation>
    <scope>NUCLEOTIDE SEQUENCE</scope>
</reference>
<proteinExistence type="predicted"/>
<organism evidence="2">
    <name type="scientific">Drosophila melanogaster</name>
    <name type="common">Fruit fly</name>
    <dbReference type="NCBI Taxonomy" id="7227"/>
    <lineage>
        <taxon>Eukaryota</taxon>
        <taxon>Metazoa</taxon>
        <taxon>Ecdysozoa</taxon>
        <taxon>Arthropoda</taxon>
        <taxon>Hexapoda</taxon>
        <taxon>Insecta</taxon>
        <taxon>Pterygota</taxon>
        <taxon>Neoptera</taxon>
        <taxon>Endopterygota</taxon>
        <taxon>Diptera</taxon>
        <taxon>Brachycera</taxon>
        <taxon>Muscomorpha</taxon>
        <taxon>Ephydroidea</taxon>
        <taxon>Drosophilidae</taxon>
        <taxon>Drosophila</taxon>
        <taxon>Sophophora</taxon>
    </lineage>
</organism>
<feature type="signal peptide" evidence="1">
    <location>
        <begin position="1"/>
        <end position="25"/>
    </location>
</feature>
<keyword evidence="1" id="KW-0732">Signal</keyword>
<evidence type="ECO:0000256" key="1">
    <source>
        <dbReference type="SAM" id="SignalP"/>
    </source>
</evidence>
<dbReference type="AlphaFoldDB" id="Q6IIG0"/>
<evidence type="ECO:0000313" key="2">
    <source>
        <dbReference type="EMBL" id="DAA03306.1"/>
    </source>
</evidence>
<name>Q6IIG0_DROME</name>
<sequence length="84" mass="9860">MDLLLQQLLWLRLLLLLLILSSWWPSNFQLLVAAPQQSSGMIAKQHNAIYCHNKLRSAVESVLHWHRGNAIWRDRKTVRMIDSD</sequence>
<protein>
    <submittedName>
        <fullName evidence="2">HDC18361</fullName>
    </submittedName>
</protein>
<accession>Q6IIG0</accession>
<gene>
    <name evidence="2" type="ORF">HDC18361</name>
</gene>
<dbReference type="EMBL" id="BK003106">
    <property type="protein sequence ID" value="DAA03306.1"/>
    <property type="molecule type" value="Genomic_DNA"/>
</dbReference>
<feature type="chain" id="PRO_5004275281" evidence="1">
    <location>
        <begin position="26"/>
        <end position="84"/>
    </location>
</feature>